<dbReference type="EMBL" id="UGSZ01000001">
    <property type="protein sequence ID" value="SUB56721.1"/>
    <property type="molecule type" value="Genomic_DNA"/>
</dbReference>
<dbReference type="GO" id="GO:0006002">
    <property type="term" value="P:fructose 6-phosphate metabolic process"/>
    <property type="evidence" value="ECO:0007669"/>
    <property type="project" value="TreeGrafter"/>
</dbReference>
<name>A0A379C3P3_9FIRM</name>
<dbReference type="Pfam" id="PF13522">
    <property type="entry name" value="GATase_6"/>
    <property type="match status" value="1"/>
</dbReference>
<dbReference type="CDD" id="cd05008">
    <property type="entry name" value="SIS_GlmS_GlmD_1"/>
    <property type="match status" value="1"/>
</dbReference>
<feature type="active site" description="For Fru-6P isomerization activity" evidence="10">
    <location>
        <position position="601"/>
    </location>
</feature>
<evidence type="ECO:0000256" key="7">
    <source>
        <dbReference type="ARBA" id="ARBA00022679"/>
    </source>
</evidence>
<dbReference type="InterPro" id="IPR047084">
    <property type="entry name" value="GFAT_N"/>
</dbReference>
<dbReference type="OrthoDB" id="106547at2"/>
<reference evidence="13 14" key="1">
    <citation type="submission" date="2018-06" db="EMBL/GenBank/DDBJ databases">
        <authorList>
            <consortium name="Pathogen Informatics"/>
            <person name="Doyle S."/>
        </authorList>
    </citation>
    <scope>NUCLEOTIDE SEQUENCE [LARGE SCALE GENOMIC DNA]</scope>
    <source>
        <strain evidence="13 14">NCTC13149</strain>
    </source>
</reference>
<comment type="function">
    <text evidence="10">Catalyzes the first step in hexosamine metabolism, converting fructose-6P into glucosamine-6P using glutamine as a nitrogen source.</text>
</comment>
<keyword evidence="6 10" id="KW-0032">Aminotransferase</keyword>
<dbReference type="GO" id="GO:0006047">
    <property type="term" value="P:UDP-N-acetylglucosamine metabolic process"/>
    <property type="evidence" value="ECO:0007669"/>
    <property type="project" value="TreeGrafter"/>
</dbReference>
<evidence type="ECO:0000256" key="6">
    <source>
        <dbReference type="ARBA" id="ARBA00022576"/>
    </source>
</evidence>
<dbReference type="InterPro" id="IPR017932">
    <property type="entry name" value="GATase_2_dom"/>
</dbReference>
<dbReference type="FunFam" id="3.40.50.10490:FF:000002">
    <property type="entry name" value="Glutamine--fructose-6-phosphate aminotransferase [isomerizing]"/>
    <property type="match status" value="1"/>
</dbReference>
<dbReference type="NCBIfam" id="NF001484">
    <property type="entry name" value="PRK00331.1"/>
    <property type="match status" value="1"/>
</dbReference>
<evidence type="ECO:0000256" key="1">
    <source>
        <dbReference type="ARBA" id="ARBA00001031"/>
    </source>
</evidence>
<dbReference type="GO" id="GO:0006487">
    <property type="term" value="P:protein N-linked glycosylation"/>
    <property type="evidence" value="ECO:0007669"/>
    <property type="project" value="TreeGrafter"/>
</dbReference>
<dbReference type="InterPro" id="IPR001347">
    <property type="entry name" value="SIS_dom"/>
</dbReference>
<sequence>MCGIVGYVGKLNATDIIIKGLSALEYRGYDSSGISILKDGRIFTLKRPGRISNLKEALKENPIEGNVGIGHVRWATHGVPNEINAHPHNSMNNTISLVHNGIIENYLELKNSLLEEGYTFKSQTDTEVVSNLIEKFYKGNLLDAVNKTLSLIRGSYAFGIICSKEKDRLIACKNSSPLVGGIFDDGIILASDITSLISYTNKIIYFQDGDVIDINGKDYKIYNNGKEVNREIKTVNMSMDAASKEGYPHFLLKEIHEQPKVLEEVLSVRLKDGKINLEQGDFSLDQLKNFNKIYAVACGTAYHACLGIKYFMEKILQVPVICEVASEFKYENYFIDKNSLMIVVSQSGETADTISAINKAKSVGATTLSITNVVGSTVSRLTDRVMYCYCGPEISVASTKAYTSQLLAGFLLGLDMAFKLEKISKDELDNYLNHLKEIPQKISQILKNEENYKLIANSIKNAKSMFYTGRGLDYVTAKEGALKLKEISYIHAEAFQTGELKHGPLALIEKDTPVISIATQKHTMEKTASNNEELLARGAKVFAVGFVGNKLLESCAAQFIEIPETLDLYAPLLAIIPLQVIAYYVSSLLGNDVDKPRNLAKSVTVE</sequence>
<dbReference type="SUPFAM" id="SSF56235">
    <property type="entry name" value="N-terminal nucleophile aminohydrolases (Ntn hydrolases)"/>
    <property type="match status" value="1"/>
</dbReference>
<dbReference type="PROSITE" id="PS51278">
    <property type="entry name" value="GATASE_TYPE_2"/>
    <property type="match status" value="1"/>
</dbReference>
<keyword evidence="9" id="KW-0315">Glutamine amidotransferase</keyword>
<dbReference type="InterPro" id="IPR035490">
    <property type="entry name" value="GlmS/FrlB_SIS"/>
</dbReference>
<evidence type="ECO:0000256" key="4">
    <source>
        <dbReference type="ARBA" id="ARBA00016090"/>
    </source>
</evidence>
<evidence type="ECO:0000313" key="13">
    <source>
        <dbReference type="EMBL" id="SUB56721.1"/>
    </source>
</evidence>
<dbReference type="FunFam" id="3.40.50.10490:FF:000001">
    <property type="entry name" value="Glutamine--fructose-6-phosphate aminotransferase [isomerizing]"/>
    <property type="match status" value="1"/>
</dbReference>
<evidence type="ECO:0000259" key="12">
    <source>
        <dbReference type="PROSITE" id="PS51464"/>
    </source>
</evidence>
<evidence type="ECO:0000313" key="14">
    <source>
        <dbReference type="Proteomes" id="UP000255517"/>
    </source>
</evidence>
<dbReference type="GO" id="GO:0046349">
    <property type="term" value="P:amino sugar biosynthetic process"/>
    <property type="evidence" value="ECO:0007669"/>
    <property type="project" value="UniProtKB-ARBA"/>
</dbReference>
<dbReference type="HAMAP" id="MF_00164">
    <property type="entry name" value="GlmS"/>
    <property type="match status" value="1"/>
</dbReference>
<dbReference type="GO" id="GO:0097367">
    <property type="term" value="F:carbohydrate derivative binding"/>
    <property type="evidence" value="ECO:0007669"/>
    <property type="project" value="InterPro"/>
</dbReference>
<dbReference type="GO" id="GO:0005829">
    <property type="term" value="C:cytosol"/>
    <property type="evidence" value="ECO:0007669"/>
    <property type="project" value="TreeGrafter"/>
</dbReference>
<evidence type="ECO:0000256" key="10">
    <source>
        <dbReference type="HAMAP-Rule" id="MF_00164"/>
    </source>
</evidence>
<evidence type="ECO:0000256" key="3">
    <source>
        <dbReference type="ARBA" id="ARBA00012916"/>
    </source>
</evidence>
<feature type="domain" description="Glutamine amidotransferase type-2" evidence="11">
    <location>
        <begin position="2"/>
        <end position="217"/>
    </location>
</feature>
<keyword evidence="8" id="KW-0677">Repeat</keyword>
<evidence type="ECO:0000256" key="5">
    <source>
        <dbReference type="ARBA" id="ARBA00022490"/>
    </source>
</evidence>
<evidence type="ECO:0000256" key="2">
    <source>
        <dbReference type="ARBA" id="ARBA00004496"/>
    </source>
</evidence>
<organism evidence="13 14">
    <name type="scientific">Peptoniphilus lacrimalis</name>
    <dbReference type="NCBI Taxonomy" id="33031"/>
    <lineage>
        <taxon>Bacteria</taxon>
        <taxon>Bacillati</taxon>
        <taxon>Bacillota</taxon>
        <taxon>Tissierellia</taxon>
        <taxon>Tissierellales</taxon>
        <taxon>Peptoniphilaceae</taxon>
        <taxon>Peptoniphilus</taxon>
    </lineage>
</organism>
<dbReference type="InterPro" id="IPR005855">
    <property type="entry name" value="GFAT"/>
</dbReference>
<dbReference type="FunFam" id="3.60.20.10:FF:000006">
    <property type="entry name" value="Glutamine--fructose-6-phosphate aminotransferase [isomerizing]"/>
    <property type="match status" value="1"/>
</dbReference>
<keyword evidence="7 10" id="KW-0808">Transferase</keyword>
<dbReference type="InterPro" id="IPR029055">
    <property type="entry name" value="Ntn_hydrolases_N"/>
</dbReference>
<feature type="domain" description="SIS" evidence="12">
    <location>
        <begin position="455"/>
        <end position="596"/>
    </location>
</feature>
<evidence type="ECO:0000256" key="8">
    <source>
        <dbReference type="ARBA" id="ARBA00022737"/>
    </source>
</evidence>
<protein>
    <recommendedName>
        <fullName evidence="4 10">Glutamine--fructose-6-phosphate aminotransferase [isomerizing]</fullName>
        <ecNumber evidence="3 10">2.6.1.16</ecNumber>
    </recommendedName>
    <alternativeName>
        <fullName evidence="10">D-fructose-6-phosphate amidotransferase</fullName>
    </alternativeName>
    <alternativeName>
        <fullName evidence="10">GFAT</fullName>
    </alternativeName>
    <alternativeName>
        <fullName evidence="10">Glucosamine-6-phosphate synthase</fullName>
    </alternativeName>
    <alternativeName>
        <fullName evidence="10">Hexosephosphate aminotransferase</fullName>
    </alternativeName>
    <alternativeName>
        <fullName evidence="10">L-glutamine--D-fructose-6-phosphate amidotransferase</fullName>
    </alternativeName>
</protein>
<dbReference type="NCBIfam" id="TIGR01135">
    <property type="entry name" value="glmS"/>
    <property type="match status" value="1"/>
</dbReference>
<accession>A0A379C3P3</accession>
<feature type="active site" description="Nucleophile; for GATase activity" evidence="10">
    <location>
        <position position="2"/>
    </location>
</feature>
<dbReference type="CDD" id="cd05009">
    <property type="entry name" value="SIS_GlmS_GlmD_2"/>
    <property type="match status" value="1"/>
</dbReference>
<dbReference type="SUPFAM" id="SSF53697">
    <property type="entry name" value="SIS domain"/>
    <property type="match status" value="1"/>
</dbReference>
<dbReference type="CDD" id="cd00714">
    <property type="entry name" value="GFAT"/>
    <property type="match status" value="1"/>
</dbReference>
<dbReference type="RefSeq" id="WP_009345199.1">
    <property type="nucleotide sequence ID" value="NZ_CP165621.1"/>
</dbReference>
<keyword evidence="5 10" id="KW-0963">Cytoplasm</keyword>
<dbReference type="Gene3D" id="3.40.50.10490">
    <property type="entry name" value="Glucose-6-phosphate isomerase like protein, domain 1"/>
    <property type="match status" value="2"/>
</dbReference>
<dbReference type="GO" id="GO:0005975">
    <property type="term" value="P:carbohydrate metabolic process"/>
    <property type="evidence" value="ECO:0007669"/>
    <property type="project" value="UniProtKB-UniRule"/>
</dbReference>
<dbReference type="AlphaFoldDB" id="A0A379C3P3"/>
<dbReference type="EC" id="2.6.1.16" evidence="3 10"/>
<dbReference type="PROSITE" id="PS51464">
    <property type="entry name" value="SIS"/>
    <property type="match status" value="2"/>
</dbReference>
<dbReference type="InterPro" id="IPR046348">
    <property type="entry name" value="SIS_dom_sf"/>
</dbReference>
<dbReference type="Proteomes" id="UP000255517">
    <property type="component" value="Unassembled WGS sequence"/>
</dbReference>
<feature type="domain" description="SIS" evidence="12">
    <location>
        <begin position="283"/>
        <end position="422"/>
    </location>
</feature>
<dbReference type="PANTHER" id="PTHR10937:SF0">
    <property type="entry name" value="GLUTAMINE--FRUCTOSE-6-PHOSPHATE TRANSAMINASE (ISOMERIZING)"/>
    <property type="match status" value="1"/>
</dbReference>
<dbReference type="Gene3D" id="3.60.20.10">
    <property type="entry name" value="Glutamine Phosphoribosylpyrophosphate, subunit 1, domain 1"/>
    <property type="match status" value="1"/>
</dbReference>
<proteinExistence type="inferred from homology"/>
<comment type="catalytic activity">
    <reaction evidence="1 10">
        <text>D-fructose 6-phosphate + L-glutamine = D-glucosamine 6-phosphate + L-glutamate</text>
        <dbReference type="Rhea" id="RHEA:13237"/>
        <dbReference type="ChEBI" id="CHEBI:29985"/>
        <dbReference type="ChEBI" id="CHEBI:58359"/>
        <dbReference type="ChEBI" id="CHEBI:58725"/>
        <dbReference type="ChEBI" id="CHEBI:61527"/>
        <dbReference type="EC" id="2.6.1.16"/>
    </reaction>
</comment>
<gene>
    <name evidence="10 13" type="primary">glmS</name>
    <name evidence="13" type="ORF">NCTC13149_00514</name>
</gene>
<dbReference type="STRING" id="1122949.GCA_000378725_00527"/>
<evidence type="ECO:0000259" key="11">
    <source>
        <dbReference type="PROSITE" id="PS51278"/>
    </source>
</evidence>
<dbReference type="InterPro" id="IPR035466">
    <property type="entry name" value="GlmS/AgaS_SIS"/>
</dbReference>
<comment type="subcellular location">
    <subcellularLocation>
        <location evidence="2 10">Cytoplasm</location>
    </subcellularLocation>
</comment>
<feature type="initiator methionine" description="Removed" evidence="10">
    <location>
        <position position="1"/>
    </location>
</feature>
<dbReference type="Pfam" id="PF01380">
    <property type="entry name" value="SIS"/>
    <property type="match status" value="2"/>
</dbReference>
<dbReference type="PANTHER" id="PTHR10937">
    <property type="entry name" value="GLUCOSAMINE--FRUCTOSE-6-PHOSPHATE AMINOTRANSFERASE, ISOMERIZING"/>
    <property type="match status" value="1"/>
</dbReference>
<evidence type="ECO:0000256" key="9">
    <source>
        <dbReference type="ARBA" id="ARBA00022962"/>
    </source>
</evidence>
<dbReference type="GO" id="GO:0004360">
    <property type="term" value="F:glutamine-fructose-6-phosphate transaminase (isomerizing) activity"/>
    <property type="evidence" value="ECO:0007669"/>
    <property type="project" value="UniProtKB-UniRule"/>
</dbReference>
<comment type="subunit">
    <text evidence="10">Homodimer.</text>
</comment>